<feature type="domain" description="GST C-terminal" evidence="2">
    <location>
        <begin position="82"/>
        <end position="204"/>
    </location>
</feature>
<sequence>MTQLKVSYFDVDGGRAEPIRLAFHLGGIAFEDYRFPYTDFPQEAAKTPLGQVPVLYVDDVLITQSSAILRYAGKLTNLYPDDVYQALICDEVIDVAEDIINKIVPTLFLEGDAQKVARKQLAQDGLPKYLSHIESKLIQQGGKYFADNKLSIADLKVMSIVGWLNSGGLDHLPTDLVANIAPQLNQHMQLISSNADIANYYANR</sequence>
<dbReference type="InterPro" id="IPR036282">
    <property type="entry name" value="Glutathione-S-Trfase_C_sf"/>
</dbReference>
<dbReference type="PANTHER" id="PTHR11571">
    <property type="entry name" value="GLUTATHIONE S-TRANSFERASE"/>
    <property type="match status" value="1"/>
</dbReference>
<dbReference type="SUPFAM" id="SSF52833">
    <property type="entry name" value="Thioredoxin-like"/>
    <property type="match status" value="1"/>
</dbReference>
<dbReference type="InterPro" id="IPR040079">
    <property type="entry name" value="Glutathione_S-Trfase"/>
</dbReference>
<dbReference type="RefSeq" id="WP_348387639.1">
    <property type="nucleotide sequence ID" value="NZ_CP134146.1"/>
</dbReference>
<dbReference type="InterPro" id="IPR010987">
    <property type="entry name" value="Glutathione-S-Trfase_C-like"/>
</dbReference>
<dbReference type="CDD" id="cd03192">
    <property type="entry name" value="GST_C_Sigma_like"/>
    <property type="match status" value="1"/>
</dbReference>
<dbReference type="InterPro" id="IPR036249">
    <property type="entry name" value="Thioredoxin-like_sf"/>
</dbReference>
<dbReference type="CDD" id="cd03039">
    <property type="entry name" value="GST_N_Sigma_like"/>
    <property type="match status" value="1"/>
</dbReference>
<keyword evidence="4" id="KW-1185">Reference proteome</keyword>
<dbReference type="SFLD" id="SFLDG01205">
    <property type="entry name" value="AMPS.1"/>
    <property type="match status" value="1"/>
</dbReference>
<dbReference type="InterPro" id="IPR004045">
    <property type="entry name" value="Glutathione_S-Trfase_N"/>
</dbReference>
<dbReference type="Proteomes" id="UP001248581">
    <property type="component" value="Chromosome"/>
</dbReference>
<evidence type="ECO:0000259" key="1">
    <source>
        <dbReference type="PROSITE" id="PS50404"/>
    </source>
</evidence>
<dbReference type="Pfam" id="PF02798">
    <property type="entry name" value="GST_N"/>
    <property type="match status" value="1"/>
</dbReference>
<proteinExistence type="predicted"/>
<dbReference type="PANTHER" id="PTHR11571:SF252">
    <property type="entry name" value="GLUTATHIONE S-TRANSFERASE"/>
    <property type="match status" value="1"/>
</dbReference>
<dbReference type="InterPro" id="IPR004046">
    <property type="entry name" value="GST_C"/>
</dbReference>
<dbReference type="EMBL" id="CP134146">
    <property type="protein sequence ID" value="WNC68483.1"/>
    <property type="molecule type" value="Genomic_DNA"/>
</dbReference>
<name>A0ABY9TI14_9GAMM</name>
<organism evidence="3 4">
    <name type="scientific">Thalassotalea nanhaiensis</name>
    <dbReference type="NCBI Taxonomy" id="3065648"/>
    <lineage>
        <taxon>Bacteria</taxon>
        <taxon>Pseudomonadati</taxon>
        <taxon>Pseudomonadota</taxon>
        <taxon>Gammaproteobacteria</taxon>
        <taxon>Alteromonadales</taxon>
        <taxon>Colwelliaceae</taxon>
        <taxon>Thalassotalea</taxon>
    </lineage>
</organism>
<dbReference type="PROSITE" id="PS50404">
    <property type="entry name" value="GST_NTER"/>
    <property type="match status" value="1"/>
</dbReference>
<evidence type="ECO:0000313" key="3">
    <source>
        <dbReference type="EMBL" id="WNC68483.1"/>
    </source>
</evidence>
<feature type="domain" description="GST N-terminal" evidence="1">
    <location>
        <begin position="3"/>
        <end position="80"/>
    </location>
</feature>
<dbReference type="SFLD" id="SFLDS00019">
    <property type="entry name" value="Glutathione_Transferase_(cytos"/>
    <property type="match status" value="1"/>
</dbReference>
<dbReference type="Gene3D" id="1.20.1050.10">
    <property type="match status" value="1"/>
</dbReference>
<evidence type="ECO:0000259" key="2">
    <source>
        <dbReference type="PROSITE" id="PS50405"/>
    </source>
</evidence>
<dbReference type="PROSITE" id="PS50405">
    <property type="entry name" value="GST_CTER"/>
    <property type="match status" value="1"/>
</dbReference>
<accession>A0ABY9TI14</accession>
<dbReference type="SFLD" id="SFLDG00363">
    <property type="entry name" value="AMPS_(cytGST):_Alpha-__Mu-__Pi"/>
    <property type="match status" value="1"/>
</dbReference>
<dbReference type="Gene3D" id="3.40.30.10">
    <property type="entry name" value="Glutaredoxin"/>
    <property type="match status" value="1"/>
</dbReference>
<evidence type="ECO:0000313" key="4">
    <source>
        <dbReference type="Proteomes" id="UP001248581"/>
    </source>
</evidence>
<dbReference type="Pfam" id="PF14497">
    <property type="entry name" value="GST_C_3"/>
    <property type="match status" value="1"/>
</dbReference>
<dbReference type="InterPro" id="IPR050213">
    <property type="entry name" value="GST_superfamily"/>
</dbReference>
<protein>
    <submittedName>
        <fullName evidence="3">Glutathione S-transferase family protein</fullName>
    </submittedName>
</protein>
<gene>
    <name evidence="3" type="ORF">RI845_18450</name>
</gene>
<reference evidence="4" key="1">
    <citation type="submission" date="2023-09" db="EMBL/GenBank/DDBJ databases">
        <authorList>
            <person name="Li S."/>
            <person name="Li X."/>
            <person name="Zhang C."/>
            <person name="Zhao Z."/>
        </authorList>
    </citation>
    <scope>NUCLEOTIDE SEQUENCE [LARGE SCALE GENOMIC DNA]</scope>
    <source>
        <strain evidence="4">SQ345</strain>
    </source>
</reference>
<dbReference type="SUPFAM" id="SSF47616">
    <property type="entry name" value="GST C-terminal domain-like"/>
    <property type="match status" value="1"/>
</dbReference>